<dbReference type="InterPro" id="IPR050548">
    <property type="entry name" value="PcG_chromatin_remod_factors"/>
</dbReference>
<dbReference type="Gene3D" id="2.30.30.140">
    <property type="match status" value="4"/>
</dbReference>
<keyword evidence="6" id="KW-0156">Chromatin regulator</keyword>
<keyword evidence="7" id="KW-0805">Transcription regulation</keyword>
<comment type="caution">
    <text evidence="16">The sequence shown here is derived from an EMBL/GenBank/DDBJ whole genome shotgun (WGS) entry which is preliminary data.</text>
</comment>
<evidence type="ECO:0000256" key="12">
    <source>
        <dbReference type="PROSITE-ProRule" id="PRU00459"/>
    </source>
</evidence>
<dbReference type="EMBL" id="JADBJN010000002">
    <property type="protein sequence ID" value="KAG5674378.1"/>
    <property type="molecule type" value="Genomic_DNA"/>
</dbReference>
<dbReference type="GO" id="GO:0008270">
    <property type="term" value="F:zinc ion binding"/>
    <property type="evidence" value="ECO:0007669"/>
    <property type="project" value="UniProtKB-KW"/>
</dbReference>
<evidence type="ECO:0000259" key="14">
    <source>
        <dbReference type="PROSITE" id="PS50105"/>
    </source>
</evidence>
<dbReference type="Pfam" id="PF00536">
    <property type="entry name" value="SAM_1"/>
    <property type="match status" value="1"/>
</dbReference>
<dbReference type="InterPro" id="IPR038603">
    <property type="entry name" value="Znf_FCS_sf"/>
</dbReference>
<evidence type="ECO:0000256" key="4">
    <source>
        <dbReference type="ARBA" id="ARBA00022771"/>
    </source>
</evidence>
<keyword evidence="5" id="KW-0862">Zinc</keyword>
<dbReference type="AlphaFoldDB" id="A0A9J6BXB0"/>
<dbReference type="Pfam" id="PF21319">
    <property type="entry name" value="zf-FCS_1"/>
    <property type="match status" value="1"/>
</dbReference>
<dbReference type="InterPro" id="IPR012313">
    <property type="entry name" value="Znf_FCS"/>
</dbReference>
<evidence type="ECO:0000256" key="5">
    <source>
        <dbReference type="ARBA" id="ARBA00022833"/>
    </source>
</evidence>
<dbReference type="Proteomes" id="UP001107558">
    <property type="component" value="Chromosome 2"/>
</dbReference>
<dbReference type="GO" id="GO:0003677">
    <property type="term" value="F:DNA binding"/>
    <property type="evidence" value="ECO:0007669"/>
    <property type="project" value="UniProtKB-KW"/>
</dbReference>
<evidence type="ECO:0000256" key="2">
    <source>
        <dbReference type="ARBA" id="ARBA00022723"/>
    </source>
</evidence>
<comment type="subcellular location">
    <subcellularLocation>
        <location evidence="1">Nucleus</location>
    </subcellularLocation>
</comment>
<feature type="region of interest" description="Disordered" evidence="13">
    <location>
        <begin position="338"/>
        <end position="359"/>
    </location>
</feature>
<feature type="compositionally biased region" description="Basic residues" evidence="13">
    <location>
        <begin position="918"/>
        <end position="933"/>
    </location>
</feature>
<feature type="repeat" description="MBT" evidence="12">
    <location>
        <begin position="677"/>
        <end position="794"/>
    </location>
</feature>
<keyword evidence="8" id="KW-0238">DNA-binding</keyword>
<feature type="compositionally biased region" description="Acidic residues" evidence="13">
    <location>
        <begin position="130"/>
        <end position="148"/>
    </location>
</feature>
<keyword evidence="4 11" id="KW-0863">Zinc-finger</keyword>
<dbReference type="CDD" id="cd20097">
    <property type="entry name" value="MBT_dSfmbt-like_rpt1"/>
    <property type="match status" value="1"/>
</dbReference>
<dbReference type="GO" id="GO:0045892">
    <property type="term" value="P:negative regulation of DNA-templated transcription"/>
    <property type="evidence" value="ECO:0007669"/>
    <property type="project" value="TreeGrafter"/>
</dbReference>
<evidence type="ECO:0008006" key="18">
    <source>
        <dbReference type="Google" id="ProtNLM"/>
    </source>
</evidence>
<feature type="region of interest" description="Disordered" evidence="13">
    <location>
        <begin position="126"/>
        <end position="153"/>
    </location>
</feature>
<evidence type="ECO:0000256" key="11">
    <source>
        <dbReference type="PROSITE-ProRule" id="PRU00367"/>
    </source>
</evidence>
<evidence type="ECO:0000256" key="10">
    <source>
        <dbReference type="ARBA" id="ARBA00023242"/>
    </source>
</evidence>
<evidence type="ECO:0000313" key="17">
    <source>
        <dbReference type="Proteomes" id="UP001107558"/>
    </source>
</evidence>
<evidence type="ECO:0000256" key="13">
    <source>
        <dbReference type="SAM" id="MobiDB-lite"/>
    </source>
</evidence>
<feature type="domain" description="SAM" evidence="14">
    <location>
        <begin position="1075"/>
        <end position="1138"/>
    </location>
</feature>
<dbReference type="PROSITE" id="PS50105">
    <property type="entry name" value="SAM_DOMAIN"/>
    <property type="match status" value="1"/>
</dbReference>
<sequence>MNVFNINNPQDLNNMVWMNSNNSGLPTISSVTSGGQNPMILDENSITYFNTQQAGAANLAQQQAALMEVNQQLQGTNFISEFPTTASTISNANDIFALQQQQLQLQQQLNLAAYGNIVNMGNILATSDDLGGDEEEEEDETGEYDEENSSTSDFTMQQQQLLFLQQQQAQLQQHHQQQQQMIEQNNIQINDANYFLINNPHLFNNSASDDGSPMIIQQNPIPQQIIMTNKQVSIAPNTTNIAMAQKGNSLGGSSNSGKKLKESHKIMPVVRPGLKLKTPIAYFGNSDPSAIPIQKDGMGVCEKCGAIGVKHAFYTKERRFCSLSCARGFEEIAAANSCGGGGSVNSDRDQTNTTTTSSTASVVTNVKSKNKQLQQQSNYKFKVDQIKNESSDENVIKIKTQPLQQQQPVLYQTVMPQESVPQIIKPTNNSTIEDRHQSIVRRKPHSEFANSYDWNEVINKEDFFAAPVTNFSHAPGYDLWSDIIVGLKIEVENVDYKDNDTQSNMQQSVPFWIASIIKIHGYKAKLRYEGYENDDTHDFWVNLCTTEIHTVGWSAMQGRQLIPPLKIEARIKNMKKYLLKSLHHAKTLPGNFYNKLYDSFRSRFEVSLILEVVDKNCISQVKLARIMKIVGKRLYVQYFDSTEPDSGFWCHEDSPLIHPVGWATTVGHKLMAPQDYIDRMNLARERILDPNDDDATMDLFKLNFLYEEYFDSSRDDKVTAFCEGMKLEAIDPLNLSSICVATVMEVLKFGYMMIRIDSYTPDASNSDWFCYHEKSPCIFPVGFCKANGIPLTPPYGYTTANFNWNTYLAETKSIPAMDQVFHRFSTNHGFKVGMKVECADLMDPRLVCVATVSRVVGRLLKIHFDGWDNEYDQWLDCESPDIYPVGWCVTVGHKLEGPPSATVGKTQLMPMKIVPKVNTKKNTTKKGPKRKSHGGKDQPQQQQQYVVNNAQKQFQGPIVASTSMPTLPITIIKQDSENSYTIKQVPHPAIQQQQQPTLYGGSILKQESSETSIINNFKNLQKNLELIEQQHVGYRTQNMQRFVVDDSDEDQDESELAAMFDGEDDDDITLSPLEWDCNDVIEFLKRSNCSQHCELFMRNKIDGKKLLQLTQTEIIQLLGMKVGPAIKVYDLIQQIKAKVAPFMNTGLK</sequence>
<evidence type="ECO:0000313" key="16">
    <source>
        <dbReference type="EMBL" id="KAG5674378.1"/>
    </source>
</evidence>
<dbReference type="SMART" id="SM00454">
    <property type="entry name" value="SAM"/>
    <property type="match status" value="1"/>
</dbReference>
<dbReference type="GO" id="GO:0005634">
    <property type="term" value="C:nucleus"/>
    <property type="evidence" value="ECO:0007669"/>
    <property type="project" value="UniProtKB-SubCell"/>
</dbReference>
<keyword evidence="2" id="KW-0479">Metal-binding</keyword>
<gene>
    <name evidence="16" type="ORF">PVAND_004352</name>
</gene>
<evidence type="ECO:0000256" key="7">
    <source>
        <dbReference type="ARBA" id="ARBA00023015"/>
    </source>
</evidence>
<dbReference type="PROSITE" id="PS51079">
    <property type="entry name" value="MBT"/>
    <property type="match status" value="4"/>
</dbReference>
<dbReference type="SMART" id="SM00561">
    <property type="entry name" value="MBT"/>
    <property type="match status" value="4"/>
</dbReference>
<dbReference type="OrthoDB" id="5800688at2759"/>
<dbReference type="PANTHER" id="PTHR12247:SF104">
    <property type="entry name" value="POLYCOMB PROTEIN SFMBT"/>
    <property type="match status" value="1"/>
</dbReference>
<evidence type="ECO:0000259" key="15">
    <source>
        <dbReference type="PROSITE" id="PS51024"/>
    </source>
</evidence>
<keyword evidence="3" id="KW-0677">Repeat</keyword>
<organism evidence="16 17">
    <name type="scientific">Polypedilum vanderplanki</name>
    <name type="common">Sleeping chironomid midge</name>
    <dbReference type="NCBI Taxonomy" id="319348"/>
    <lineage>
        <taxon>Eukaryota</taxon>
        <taxon>Metazoa</taxon>
        <taxon>Ecdysozoa</taxon>
        <taxon>Arthropoda</taxon>
        <taxon>Hexapoda</taxon>
        <taxon>Insecta</taxon>
        <taxon>Pterygota</taxon>
        <taxon>Neoptera</taxon>
        <taxon>Endopterygota</taxon>
        <taxon>Diptera</taxon>
        <taxon>Nematocera</taxon>
        <taxon>Chironomoidea</taxon>
        <taxon>Chironomidae</taxon>
        <taxon>Chironominae</taxon>
        <taxon>Polypedilum</taxon>
        <taxon>Polypedilum</taxon>
    </lineage>
</organism>
<dbReference type="SUPFAM" id="SSF63748">
    <property type="entry name" value="Tudor/PWWP/MBT"/>
    <property type="match status" value="4"/>
</dbReference>
<keyword evidence="17" id="KW-1185">Reference proteome</keyword>
<feature type="repeat" description="MBT" evidence="12">
    <location>
        <begin position="452"/>
        <end position="564"/>
    </location>
</feature>
<dbReference type="CDD" id="cd20100">
    <property type="entry name" value="MBT_dSfmbt-like_rpt4"/>
    <property type="match status" value="1"/>
</dbReference>
<evidence type="ECO:0000256" key="6">
    <source>
        <dbReference type="ARBA" id="ARBA00022853"/>
    </source>
</evidence>
<dbReference type="SUPFAM" id="SSF47769">
    <property type="entry name" value="SAM/Pointed domain"/>
    <property type="match status" value="1"/>
</dbReference>
<evidence type="ECO:0000256" key="9">
    <source>
        <dbReference type="ARBA" id="ARBA00023163"/>
    </source>
</evidence>
<reference evidence="16" key="1">
    <citation type="submission" date="2021-03" db="EMBL/GenBank/DDBJ databases">
        <title>Chromosome level genome of the anhydrobiotic midge Polypedilum vanderplanki.</title>
        <authorList>
            <person name="Yoshida Y."/>
            <person name="Kikawada T."/>
            <person name="Gusev O."/>
        </authorList>
    </citation>
    <scope>NUCLEOTIDE SEQUENCE</scope>
    <source>
        <strain evidence="16">NIAS01</strain>
        <tissue evidence="16">Whole body or cell culture</tissue>
    </source>
</reference>
<protein>
    <recommendedName>
        <fullName evidence="18">Polycomb protein Sfmbt-like</fullName>
    </recommendedName>
</protein>
<dbReference type="InterPro" id="IPR001660">
    <property type="entry name" value="SAM"/>
</dbReference>
<dbReference type="GO" id="GO:0042393">
    <property type="term" value="F:histone binding"/>
    <property type="evidence" value="ECO:0007669"/>
    <property type="project" value="TreeGrafter"/>
</dbReference>
<keyword evidence="10" id="KW-0539">Nucleus</keyword>
<feature type="domain" description="FCS-type" evidence="15">
    <location>
        <begin position="292"/>
        <end position="327"/>
    </location>
</feature>
<feature type="repeat" description="MBT" evidence="12">
    <location>
        <begin position="572"/>
        <end position="673"/>
    </location>
</feature>
<dbReference type="Pfam" id="PF02820">
    <property type="entry name" value="MBT"/>
    <property type="match status" value="4"/>
</dbReference>
<keyword evidence="9" id="KW-0804">Transcription</keyword>
<dbReference type="Gene3D" id="1.10.150.50">
    <property type="entry name" value="Transcription Factor, Ets-1"/>
    <property type="match status" value="1"/>
</dbReference>
<dbReference type="GO" id="GO:0003682">
    <property type="term" value="F:chromatin binding"/>
    <property type="evidence" value="ECO:0007669"/>
    <property type="project" value="TreeGrafter"/>
</dbReference>
<dbReference type="InterPro" id="IPR004092">
    <property type="entry name" value="Mbt"/>
</dbReference>
<feature type="repeat" description="MBT" evidence="12">
    <location>
        <begin position="802"/>
        <end position="898"/>
    </location>
</feature>
<name>A0A9J6BXB0_POLVA</name>
<dbReference type="GO" id="GO:0006325">
    <property type="term" value="P:chromatin organization"/>
    <property type="evidence" value="ECO:0007669"/>
    <property type="project" value="UniProtKB-KW"/>
</dbReference>
<dbReference type="PANTHER" id="PTHR12247">
    <property type="entry name" value="POLYCOMB GROUP PROTEIN"/>
    <property type="match status" value="1"/>
</dbReference>
<accession>A0A9J6BXB0</accession>
<dbReference type="Gene3D" id="3.30.60.160">
    <property type="match status" value="1"/>
</dbReference>
<evidence type="ECO:0000256" key="3">
    <source>
        <dbReference type="ARBA" id="ARBA00022737"/>
    </source>
</evidence>
<dbReference type="InterPro" id="IPR013761">
    <property type="entry name" value="SAM/pointed_sf"/>
</dbReference>
<feature type="region of interest" description="Disordered" evidence="13">
    <location>
        <begin position="915"/>
        <end position="942"/>
    </location>
</feature>
<evidence type="ECO:0000256" key="8">
    <source>
        <dbReference type="ARBA" id="ARBA00023125"/>
    </source>
</evidence>
<dbReference type="PROSITE" id="PS51024">
    <property type="entry name" value="ZF_FCS"/>
    <property type="match status" value="1"/>
</dbReference>
<evidence type="ECO:0000256" key="1">
    <source>
        <dbReference type="ARBA" id="ARBA00004123"/>
    </source>
</evidence>
<proteinExistence type="predicted"/>